<keyword evidence="5" id="KW-1185">Reference proteome</keyword>
<name>A0AAP9KSJ3_9BACL</name>
<dbReference type="EMBL" id="CP046314">
    <property type="protein sequence ID" value="QGS08443.1"/>
    <property type="molecule type" value="Genomic_DNA"/>
</dbReference>
<dbReference type="SUPFAM" id="SSF52540">
    <property type="entry name" value="P-loop containing nucleoside triphosphate hydrolases"/>
    <property type="match status" value="1"/>
</dbReference>
<reference evidence="4 5" key="1">
    <citation type="submission" date="2019-11" db="EMBL/GenBank/DDBJ databases">
        <title>FDA dAtabase for Regulatory Grade micrObial Sequences (FDA-ARGOS): Supporting development and validation of Infectious Disease Dx tests.</title>
        <authorList>
            <person name="Turner S."/>
            <person name="Byrd R."/>
            <person name="Tallon L."/>
            <person name="Sadzewicz L."/>
            <person name="Vavikolanu K."/>
            <person name="Mehta A."/>
            <person name="Aluvathingal J."/>
            <person name="Nadendla S."/>
            <person name="Myers T."/>
            <person name="Yan Y."/>
            <person name="Sichtig H."/>
        </authorList>
    </citation>
    <scope>NUCLEOTIDE SEQUENCE [LARGE SCALE GENOMIC DNA]</scope>
    <source>
        <strain evidence="4 5">FDAARGOS_741</strain>
    </source>
</reference>
<dbReference type="Gene3D" id="3.40.50.300">
    <property type="entry name" value="P-loop containing nucleotide triphosphate hydrolases"/>
    <property type="match status" value="1"/>
</dbReference>
<dbReference type="PROSITE" id="PS50893">
    <property type="entry name" value="ABC_TRANSPORTER_2"/>
    <property type="match status" value="1"/>
</dbReference>
<dbReference type="InterPro" id="IPR003593">
    <property type="entry name" value="AAA+_ATPase"/>
</dbReference>
<dbReference type="Proteomes" id="UP000425411">
    <property type="component" value="Chromosome"/>
</dbReference>
<organism evidence="4 5">
    <name type="scientific">Gemella morbillorum</name>
    <dbReference type="NCBI Taxonomy" id="29391"/>
    <lineage>
        <taxon>Bacteria</taxon>
        <taxon>Bacillati</taxon>
        <taxon>Bacillota</taxon>
        <taxon>Bacilli</taxon>
        <taxon>Bacillales</taxon>
        <taxon>Gemellaceae</taxon>
        <taxon>Gemella</taxon>
    </lineage>
</organism>
<feature type="domain" description="ABC transporter" evidence="3">
    <location>
        <begin position="3"/>
        <end position="226"/>
    </location>
</feature>
<dbReference type="RefSeq" id="WP_004633451.1">
    <property type="nucleotide sequence ID" value="NZ_CP046314.1"/>
</dbReference>
<dbReference type="SMART" id="SM00382">
    <property type="entry name" value="AAA"/>
    <property type="match status" value="1"/>
</dbReference>
<dbReference type="Pfam" id="PF00005">
    <property type="entry name" value="ABC_tran"/>
    <property type="match status" value="1"/>
</dbReference>
<protein>
    <submittedName>
        <fullName evidence="4">ATP-binding cassette domain-containing protein</fullName>
    </submittedName>
</protein>
<dbReference type="InterPro" id="IPR027417">
    <property type="entry name" value="P-loop_NTPase"/>
</dbReference>
<keyword evidence="2 4" id="KW-0067">ATP-binding</keyword>
<sequence>MKLEIKNLSKKFEKKEVLNNINLEVESGEVVSLVGRNGSGKTTLLKLITGIYQLDIGEITIDGVNIEQNNLKSNIIYIPDKFDYFKYTKIKNIIKYYELAYENFDKDYFEKELVKNKISLNKKITELSKGQTVIFGVILGLACRTNFLLLDEPLDGIDIINIKLIINYIIEAQDSGVGILVSSHQLDYLENISDKIIYIDTTGKYGKEVDKMEYSKYQLVYEDKIPDEFANLDSVRIVSNIGRVYVVLVRGSFEETRDLIQESAPLQCDELPVLLEDIFIINDKGGAEND</sequence>
<keyword evidence="1" id="KW-0547">Nucleotide-binding</keyword>
<evidence type="ECO:0000259" key="3">
    <source>
        <dbReference type="PROSITE" id="PS50893"/>
    </source>
</evidence>
<proteinExistence type="predicted"/>
<gene>
    <name evidence="4" type="ORF">FOC49_00415</name>
</gene>
<dbReference type="PANTHER" id="PTHR43158:SF10">
    <property type="entry name" value="ABC TRANSPORTER ATP-BINDING PROTEIN YTRB"/>
    <property type="match status" value="1"/>
</dbReference>
<dbReference type="AlphaFoldDB" id="A0AAP9KSJ3"/>
<evidence type="ECO:0000256" key="2">
    <source>
        <dbReference type="ARBA" id="ARBA00022840"/>
    </source>
</evidence>
<evidence type="ECO:0000313" key="5">
    <source>
        <dbReference type="Proteomes" id="UP000425411"/>
    </source>
</evidence>
<evidence type="ECO:0000256" key="1">
    <source>
        <dbReference type="ARBA" id="ARBA00022741"/>
    </source>
</evidence>
<accession>A0AAP9KSJ3</accession>
<evidence type="ECO:0000313" key="4">
    <source>
        <dbReference type="EMBL" id="QGS08443.1"/>
    </source>
</evidence>
<dbReference type="PANTHER" id="PTHR43158">
    <property type="entry name" value="SKFA PEPTIDE EXPORT ATP-BINDING PROTEIN SKFE"/>
    <property type="match status" value="1"/>
</dbReference>
<dbReference type="GO" id="GO:0016887">
    <property type="term" value="F:ATP hydrolysis activity"/>
    <property type="evidence" value="ECO:0007669"/>
    <property type="project" value="InterPro"/>
</dbReference>
<dbReference type="InterPro" id="IPR003439">
    <property type="entry name" value="ABC_transporter-like_ATP-bd"/>
</dbReference>
<dbReference type="GO" id="GO:0005524">
    <property type="term" value="F:ATP binding"/>
    <property type="evidence" value="ECO:0007669"/>
    <property type="project" value="UniProtKB-KW"/>
</dbReference>